<dbReference type="GeneID" id="128199736"/>
<keyword evidence="1" id="KW-1185">Reference proteome</keyword>
<dbReference type="RefSeq" id="XP_052746709.1">
    <property type="nucleotide sequence ID" value="XM_052890749.1"/>
</dbReference>
<sequence length="106" mass="12341">MSYYVLTDDQFEQGRKFLSTQIDQAQTQEGCSGWSEETCEWAGDVRALRDSHVRLVLQQLRQLRDVERLRRTLRRAHCVFPHSYNESHLGTCVAQFTCTKTVQSDS</sequence>
<organism evidence="1 2">
    <name type="scientific">Bicyclus anynana</name>
    <name type="common">Squinting bush brown butterfly</name>
    <dbReference type="NCBI Taxonomy" id="110368"/>
    <lineage>
        <taxon>Eukaryota</taxon>
        <taxon>Metazoa</taxon>
        <taxon>Ecdysozoa</taxon>
        <taxon>Arthropoda</taxon>
        <taxon>Hexapoda</taxon>
        <taxon>Insecta</taxon>
        <taxon>Pterygota</taxon>
        <taxon>Neoptera</taxon>
        <taxon>Endopterygota</taxon>
        <taxon>Lepidoptera</taxon>
        <taxon>Glossata</taxon>
        <taxon>Ditrysia</taxon>
        <taxon>Papilionoidea</taxon>
        <taxon>Nymphalidae</taxon>
        <taxon>Satyrinae</taxon>
        <taxon>Satyrini</taxon>
        <taxon>Mycalesina</taxon>
        <taxon>Bicyclus</taxon>
    </lineage>
</organism>
<reference evidence="2" key="1">
    <citation type="submission" date="2025-08" db="UniProtKB">
        <authorList>
            <consortium name="RefSeq"/>
        </authorList>
    </citation>
    <scope>IDENTIFICATION</scope>
</reference>
<proteinExistence type="predicted"/>
<name>A0ABM3M6M9_BICAN</name>
<evidence type="ECO:0000313" key="1">
    <source>
        <dbReference type="Proteomes" id="UP001652582"/>
    </source>
</evidence>
<accession>A0ABM3M6M9</accession>
<protein>
    <submittedName>
        <fullName evidence="2">Uncharacterized protein LOC128199736</fullName>
    </submittedName>
</protein>
<dbReference type="Proteomes" id="UP001652582">
    <property type="component" value="Chromosome Z"/>
</dbReference>
<evidence type="ECO:0000313" key="2">
    <source>
        <dbReference type="RefSeq" id="XP_052746709.1"/>
    </source>
</evidence>
<gene>
    <name evidence="2" type="primary">LOC128199736</name>
</gene>